<sequence length="239" mass="27082">MEMVRQADLSLMQYYDEVERRLILVTNKVVMTRDEQAAAILNNEIRNDALHAFIAGLKQPLKAYVLPSQPKDLPSALAMAREAENSIERNILAASYAKAIEDRGQHETTKQGNRQQARINRNQERNPHFTGKKIQKENSSSPKDREGQSNQPQPMEVDPSMSNFRQPTSWGKTQNATGFSETQKRQNTSERVSGQRRQRINNITQSTNYGQQYAETAEAAALEIENDVDSNDGNDTLNF</sequence>
<feature type="compositionally biased region" description="Polar residues" evidence="1">
    <location>
        <begin position="110"/>
        <end position="120"/>
    </location>
</feature>
<keyword evidence="3" id="KW-1185">Reference proteome</keyword>
<feature type="compositionally biased region" description="Polar residues" evidence="1">
    <location>
        <begin position="160"/>
        <end position="181"/>
    </location>
</feature>
<reference evidence="2" key="1">
    <citation type="journal article" date="2021" name="Mol. Ecol. Resour.">
        <title>Phylogenomic analyses of the genus Drosophila reveals genomic signals of climate adaptation.</title>
        <authorList>
            <person name="Li F."/>
            <person name="Rane R.V."/>
            <person name="Luria V."/>
            <person name="Xiong Z."/>
            <person name="Chen J."/>
            <person name="Li Z."/>
            <person name="Catullo R.A."/>
            <person name="Griffin P.C."/>
            <person name="Schiffer M."/>
            <person name="Pearce S."/>
            <person name="Lee S.F."/>
            <person name="McElroy K."/>
            <person name="Stocker A."/>
            <person name="Shirriffs J."/>
            <person name="Cockerell F."/>
            <person name="Coppin C."/>
            <person name="Sgro C.M."/>
            <person name="Karger A."/>
            <person name="Cain J.W."/>
            <person name="Weber J.A."/>
            <person name="Santpere G."/>
            <person name="Kirschner M.W."/>
            <person name="Hoffmann A.A."/>
            <person name="Oakeshott J.G."/>
            <person name="Zhang G."/>
        </authorList>
    </citation>
    <scope>NUCLEOTIDE SEQUENCE</scope>
    <source>
        <strain evidence="2">BGI-SZ-2011g</strain>
    </source>
</reference>
<feature type="region of interest" description="Disordered" evidence="1">
    <location>
        <begin position="102"/>
        <end position="207"/>
    </location>
</feature>
<dbReference type="Proteomes" id="UP001200034">
    <property type="component" value="Unassembled WGS sequence"/>
</dbReference>
<evidence type="ECO:0000256" key="1">
    <source>
        <dbReference type="SAM" id="MobiDB-lite"/>
    </source>
</evidence>
<name>A0AAD4PPS2_9MUSC</name>
<dbReference type="EMBL" id="JAJJHW010000972">
    <property type="protein sequence ID" value="KAH8380865.1"/>
    <property type="molecule type" value="Genomic_DNA"/>
</dbReference>
<feature type="non-terminal residue" evidence="2">
    <location>
        <position position="239"/>
    </location>
</feature>
<accession>A0AAD4PPS2</accession>
<protein>
    <submittedName>
        <fullName evidence="2">Uncharacterized protein</fullName>
    </submittedName>
</protein>
<evidence type="ECO:0000313" key="2">
    <source>
        <dbReference type="EMBL" id="KAH8380865.1"/>
    </source>
</evidence>
<organism evidence="2 3">
    <name type="scientific">Drosophila rubida</name>
    <dbReference type="NCBI Taxonomy" id="30044"/>
    <lineage>
        <taxon>Eukaryota</taxon>
        <taxon>Metazoa</taxon>
        <taxon>Ecdysozoa</taxon>
        <taxon>Arthropoda</taxon>
        <taxon>Hexapoda</taxon>
        <taxon>Insecta</taxon>
        <taxon>Pterygota</taxon>
        <taxon>Neoptera</taxon>
        <taxon>Endopterygota</taxon>
        <taxon>Diptera</taxon>
        <taxon>Brachycera</taxon>
        <taxon>Muscomorpha</taxon>
        <taxon>Ephydroidea</taxon>
        <taxon>Drosophilidae</taxon>
        <taxon>Drosophila</taxon>
    </lineage>
</organism>
<proteinExistence type="predicted"/>
<evidence type="ECO:0000313" key="3">
    <source>
        <dbReference type="Proteomes" id="UP001200034"/>
    </source>
</evidence>
<comment type="caution">
    <text evidence="2">The sequence shown here is derived from an EMBL/GenBank/DDBJ whole genome shotgun (WGS) entry which is preliminary data.</text>
</comment>
<gene>
    <name evidence="2" type="ORF">KR093_010921</name>
</gene>
<dbReference type="AlphaFoldDB" id="A0AAD4PPS2"/>